<dbReference type="SUPFAM" id="SSF56935">
    <property type="entry name" value="Porins"/>
    <property type="match status" value="1"/>
</dbReference>
<dbReference type="RefSeq" id="WP_188659357.1">
    <property type="nucleotide sequence ID" value="NZ_BMIH01000003.1"/>
</dbReference>
<protein>
    <submittedName>
        <fullName evidence="2">Uncharacterized protein</fullName>
    </submittedName>
</protein>
<sequence length="279" mass="28742">MRFSHLLAGGLCLAAAAPALAQEETAPPSPITVSGSVSVLTDYRLRGISQTNKNAAVQGALTIAHESGIYIGTFASNLAGWGTFGGANMELDAIGGWKKTFGSATTDVGVTWYTYPGGASESDVVEFFGRLSGTAGPATLTAGVYYAPKQTSLGYFTASATPFVAGDGTRRDNLYLTGDGTVGIPGTPITAKAHIGYSKGNKGLGPNGTSLAPTGKYWDWSLGADVAFYKNLTFNVSYVDTDIGDSESAYLRPNLSKGQVDGGASITDPTVVFSITAAF</sequence>
<gene>
    <name evidence="2" type="ORF">GCM10011380_27970</name>
</gene>
<keyword evidence="1" id="KW-0732">Signal</keyword>
<dbReference type="InterPro" id="IPR010239">
    <property type="entry name" value="CHP02001"/>
</dbReference>
<name>A0A916TAY8_9SPHN</name>
<accession>A0A916TAY8</accession>
<dbReference type="NCBIfam" id="TIGR02001">
    <property type="entry name" value="gcw_chp"/>
    <property type="match status" value="1"/>
</dbReference>
<proteinExistence type="predicted"/>
<comment type="caution">
    <text evidence="2">The sequence shown here is derived from an EMBL/GenBank/DDBJ whole genome shotgun (WGS) entry which is preliminary data.</text>
</comment>
<evidence type="ECO:0000313" key="3">
    <source>
        <dbReference type="Proteomes" id="UP000623067"/>
    </source>
</evidence>
<dbReference type="Proteomes" id="UP000623067">
    <property type="component" value="Unassembled WGS sequence"/>
</dbReference>
<reference evidence="2" key="2">
    <citation type="submission" date="2020-09" db="EMBL/GenBank/DDBJ databases">
        <authorList>
            <person name="Sun Q."/>
            <person name="Zhou Y."/>
        </authorList>
    </citation>
    <scope>NUCLEOTIDE SEQUENCE</scope>
    <source>
        <strain evidence="2">CGMCC 1.15330</strain>
    </source>
</reference>
<feature type="chain" id="PRO_5038024432" evidence="1">
    <location>
        <begin position="22"/>
        <end position="279"/>
    </location>
</feature>
<evidence type="ECO:0000313" key="2">
    <source>
        <dbReference type="EMBL" id="GGB36996.1"/>
    </source>
</evidence>
<reference evidence="2" key="1">
    <citation type="journal article" date="2014" name="Int. J. Syst. Evol. Microbiol.">
        <title>Complete genome sequence of Corynebacterium casei LMG S-19264T (=DSM 44701T), isolated from a smear-ripened cheese.</title>
        <authorList>
            <consortium name="US DOE Joint Genome Institute (JGI-PGF)"/>
            <person name="Walter F."/>
            <person name="Albersmeier A."/>
            <person name="Kalinowski J."/>
            <person name="Ruckert C."/>
        </authorList>
    </citation>
    <scope>NUCLEOTIDE SEQUENCE</scope>
    <source>
        <strain evidence="2">CGMCC 1.15330</strain>
    </source>
</reference>
<feature type="signal peptide" evidence="1">
    <location>
        <begin position="1"/>
        <end position="21"/>
    </location>
</feature>
<keyword evidence="3" id="KW-1185">Reference proteome</keyword>
<dbReference type="AlphaFoldDB" id="A0A916TAY8"/>
<dbReference type="Pfam" id="PF09694">
    <property type="entry name" value="Gcw_chp"/>
    <property type="match status" value="1"/>
</dbReference>
<evidence type="ECO:0000256" key="1">
    <source>
        <dbReference type="SAM" id="SignalP"/>
    </source>
</evidence>
<organism evidence="2 3">
    <name type="scientific">Sphingomonas metalli</name>
    <dbReference type="NCBI Taxonomy" id="1779358"/>
    <lineage>
        <taxon>Bacteria</taxon>
        <taxon>Pseudomonadati</taxon>
        <taxon>Pseudomonadota</taxon>
        <taxon>Alphaproteobacteria</taxon>
        <taxon>Sphingomonadales</taxon>
        <taxon>Sphingomonadaceae</taxon>
        <taxon>Sphingomonas</taxon>
    </lineage>
</organism>
<dbReference type="EMBL" id="BMIH01000003">
    <property type="protein sequence ID" value="GGB36996.1"/>
    <property type="molecule type" value="Genomic_DNA"/>
</dbReference>